<evidence type="ECO:0000259" key="7">
    <source>
        <dbReference type="PROSITE" id="PS51918"/>
    </source>
</evidence>
<evidence type="ECO:0000256" key="4">
    <source>
        <dbReference type="ARBA" id="ARBA00022723"/>
    </source>
</evidence>
<dbReference type="PROSITE" id="PS51918">
    <property type="entry name" value="RADICAL_SAM"/>
    <property type="match status" value="1"/>
</dbReference>
<dbReference type="PANTHER" id="PTHR43787:SF3">
    <property type="entry name" value="ARYLSULFATASE REGULATORY PROTEIN"/>
    <property type="match status" value="1"/>
</dbReference>
<evidence type="ECO:0000313" key="9">
    <source>
        <dbReference type="Proteomes" id="UP000003598"/>
    </source>
</evidence>
<feature type="domain" description="Radical SAM core" evidence="7">
    <location>
        <begin position="95"/>
        <end position="325"/>
    </location>
</feature>
<evidence type="ECO:0000313" key="8">
    <source>
        <dbReference type="EMBL" id="EHH01777.1"/>
    </source>
</evidence>
<organism evidence="8 9">
    <name type="scientific">Paraprevotella clara YIT 11840</name>
    <dbReference type="NCBI Taxonomy" id="762968"/>
    <lineage>
        <taxon>Bacteria</taxon>
        <taxon>Pseudomonadati</taxon>
        <taxon>Bacteroidota</taxon>
        <taxon>Bacteroidia</taxon>
        <taxon>Bacteroidales</taxon>
        <taxon>Prevotellaceae</taxon>
        <taxon>Paraprevotella</taxon>
    </lineage>
</organism>
<dbReference type="CDD" id="cd01335">
    <property type="entry name" value="Radical_SAM"/>
    <property type="match status" value="1"/>
</dbReference>
<keyword evidence="4" id="KW-0479">Metal-binding</keyword>
<dbReference type="GO" id="GO:0003824">
    <property type="term" value="F:catalytic activity"/>
    <property type="evidence" value="ECO:0007669"/>
    <property type="project" value="InterPro"/>
</dbReference>
<dbReference type="InterPro" id="IPR058240">
    <property type="entry name" value="rSAM_sf"/>
</dbReference>
<keyword evidence="9" id="KW-1185">Reference proteome</keyword>
<dbReference type="UniPathway" id="UPA00782"/>
<comment type="caution">
    <text evidence="8">The sequence shown here is derived from an EMBL/GenBank/DDBJ whole genome shotgun (WGS) entry which is preliminary data.</text>
</comment>
<dbReference type="OrthoDB" id="9808591at2"/>
<keyword evidence="2" id="KW-0004">4Fe-4S</keyword>
<reference evidence="8 9" key="1">
    <citation type="submission" date="2011-03" db="EMBL/GenBank/DDBJ databases">
        <authorList>
            <person name="Weinstock G."/>
            <person name="Sodergren E."/>
            <person name="Clifton S."/>
            <person name="Fulton L."/>
            <person name="Fulton B."/>
            <person name="Courtney L."/>
            <person name="Fronick C."/>
            <person name="Harrison M."/>
            <person name="Strong C."/>
            <person name="Farmer C."/>
            <person name="Delahaunty K."/>
            <person name="Markovic C."/>
            <person name="Hall O."/>
            <person name="Minx P."/>
            <person name="Tomlinson C."/>
            <person name="Mitreva M."/>
            <person name="Hou S."/>
            <person name="Chen J."/>
            <person name="Wollam A."/>
            <person name="Pepin K.H."/>
            <person name="Johnson M."/>
            <person name="Bhonagiri V."/>
            <person name="Zhang X."/>
            <person name="Suruliraj S."/>
            <person name="Warren W."/>
            <person name="Chinwalla A."/>
            <person name="Mardis E.R."/>
            <person name="Wilson R.K."/>
        </authorList>
    </citation>
    <scope>NUCLEOTIDE SEQUENCE [LARGE SCALE GENOMIC DNA]</scope>
    <source>
        <strain evidence="8 9">YIT 11840</strain>
    </source>
</reference>
<evidence type="ECO:0000256" key="5">
    <source>
        <dbReference type="ARBA" id="ARBA00023004"/>
    </source>
</evidence>
<dbReference type="Gene3D" id="3.20.20.70">
    <property type="entry name" value="Aldolase class I"/>
    <property type="match status" value="1"/>
</dbReference>
<evidence type="ECO:0000256" key="2">
    <source>
        <dbReference type="ARBA" id="ARBA00022485"/>
    </source>
</evidence>
<dbReference type="SFLD" id="SFLDG01067">
    <property type="entry name" value="SPASM/twitch_domain_containing"/>
    <property type="match status" value="1"/>
</dbReference>
<keyword evidence="6" id="KW-0411">Iron-sulfur</keyword>
<name>G5SLL1_9BACT</name>
<accession>G5SLL1</accession>
<dbReference type="Proteomes" id="UP000003598">
    <property type="component" value="Unassembled WGS sequence"/>
</dbReference>
<sequence length="465" mass="52676">MRVMKYRVSSYLIDTPLKASEGKLHFFIHGYTGAIDIVDAKVADALHNLRVFEKTDVGFSEKTFDLMVKRGYITDKTAVQERELTGRLAGLLHKDAKRHAKSFVFMVTYDCNFRCPYCYEAGISGNGRHWTKRTFTKELVDRAYQAMSEIAPDNEKKNSIITLYGGEPFLKENVDIVTYIVKKGQELGYVFDAITNGHDLDCYTEVLSSGAMRHVQITLDGMKDMHDSRRFHYQTHKSFDKILSNIKLALDNGIMVGVRFNADANNFGEIKKLQDIFAETGFSDSKLFSFNTAMLSKENSDTKDTDIDYFSREKFNQMYAESGLTVPHQDYGVYDKVITALKNKTCIRFRSIFCGVQSGSYILDPYGDIYTCWDTVGKPEYVLGRYAPAVEFNDRVANWQGRNIANTPKCSCCKYALLCGGGCMAKALKYGGNFNASYCDGYDDIVNFAVNKAYNNAVKDKIFMI</sequence>
<protein>
    <submittedName>
        <fullName evidence="8">Radical SAM domain protein</fullName>
    </submittedName>
</protein>
<dbReference type="InterPro" id="IPR000385">
    <property type="entry name" value="MoaA_NifB_PqqE_Fe-S-bd_CS"/>
</dbReference>
<evidence type="ECO:0000256" key="6">
    <source>
        <dbReference type="ARBA" id="ARBA00023014"/>
    </source>
</evidence>
<dbReference type="InterPro" id="IPR007197">
    <property type="entry name" value="rSAM"/>
</dbReference>
<dbReference type="InterPro" id="IPR013785">
    <property type="entry name" value="Aldolase_TIM"/>
</dbReference>
<dbReference type="InterPro" id="IPR023885">
    <property type="entry name" value="4Fe4S-binding_SPASM_dom"/>
</dbReference>
<dbReference type="SUPFAM" id="SSF102114">
    <property type="entry name" value="Radical SAM enzymes"/>
    <property type="match status" value="1"/>
</dbReference>
<dbReference type="GO" id="GO:0046872">
    <property type="term" value="F:metal ion binding"/>
    <property type="evidence" value="ECO:0007669"/>
    <property type="project" value="UniProtKB-KW"/>
</dbReference>
<keyword evidence="3" id="KW-0949">S-adenosyl-L-methionine</keyword>
<evidence type="ECO:0000256" key="1">
    <source>
        <dbReference type="ARBA" id="ARBA00001966"/>
    </source>
</evidence>
<evidence type="ECO:0000256" key="3">
    <source>
        <dbReference type="ARBA" id="ARBA00022691"/>
    </source>
</evidence>
<dbReference type="EMBL" id="AFFY01000003">
    <property type="protein sequence ID" value="EHH01777.1"/>
    <property type="molecule type" value="Genomic_DNA"/>
</dbReference>
<dbReference type="NCBIfam" id="TIGR04085">
    <property type="entry name" value="rSAM_more_4Fe4S"/>
    <property type="match status" value="1"/>
</dbReference>
<dbReference type="PROSITE" id="PS01305">
    <property type="entry name" value="MOAA_NIFB_PQQE"/>
    <property type="match status" value="1"/>
</dbReference>
<dbReference type="Pfam" id="PF04055">
    <property type="entry name" value="Radical_SAM"/>
    <property type="match status" value="1"/>
</dbReference>
<dbReference type="PATRIC" id="fig|762968.3.peg.206"/>
<proteinExistence type="predicted"/>
<keyword evidence="5" id="KW-0408">Iron</keyword>
<dbReference type="HOGENOM" id="CLU_009273_3_1_10"/>
<dbReference type="SFLD" id="SFLDS00029">
    <property type="entry name" value="Radical_SAM"/>
    <property type="match status" value="1"/>
</dbReference>
<dbReference type="STRING" id="762968.HMPREF9441_00230"/>
<comment type="cofactor">
    <cofactor evidence="1">
        <name>[4Fe-4S] cluster</name>
        <dbReference type="ChEBI" id="CHEBI:49883"/>
    </cofactor>
</comment>
<gene>
    <name evidence="8" type="ORF">HMPREF9441_00230</name>
</gene>
<dbReference type="GO" id="GO:0051539">
    <property type="term" value="F:4 iron, 4 sulfur cluster binding"/>
    <property type="evidence" value="ECO:0007669"/>
    <property type="project" value="UniProtKB-KW"/>
</dbReference>
<dbReference type="eggNOG" id="COG0641">
    <property type="taxonomic scope" value="Bacteria"/>
</dbReference>
<dbReference type="AlphaFoldDB" id="G5SLL1"/>
<dbReference type="PANTHER" id="PTHR43787">
    <property type="entry name" value="FEMO COFACTOR BIOSYNTHESIS PROTEIN NIFB-RELATED"/>
    <property type="match status" value="1"/>
</dbReference>